<evidence type="ECO:0000256" key="1">
    <source>
        <dbReference type="SAM" id="Phobius"/>
    </source>
</evidence>
<reference evidence="3" key="1">
    <citation type="submission" date="2018-04" db="EMBL/GenBank/DDBJ databases">
        <authorList>
            <person name="Liu S."/>
            <person name="Wang Z."/>
            <person name="Li J."/>
        </authorList>
    </citation>
    <scope>NUCLEOTIDE SEQUENCE [LARGE SCALE GENOMIC DNA]</scope>
    <source>
        <strain evidence="3">S1194</strain>
    </source>
</reference>
<organism evidence="2 3">
    <name type="scientific">Homoserinimonas hongtaonis</name>
    <dbReference type="NCBI Taxonomy" id="2079791"/>
    <lineage>
        <taxon>Bacteria</taxon>
        <taxon>Bacillati</taxon>
        <taxon>Actinomycetota</taxon>
        <taxon>Actinomycetes</taxon>
        <taxon>Micrococcales</taxon>
        <taxon>Microbacteriaceae</taxon>
        <taxon>Homoserinimonas</taxon>
    </lineage>
</organism>
<dbReference type="EMBL" id="QEEX01000001">
    <property type="protein sequence ID" value="PWB97198.1"/>
    <property type="molecule type" value="Genomic_DNA"/>
</dbReference>
<accession>A0A2U1T020</accession>
<evidence type="ECO:0000313" key="3">
    <source>
        <dbReference type="Proteomes" id="UP000244978"/>
    </source>
</evidence>
<proteinExistence type="predicted"/>
<dbReference type="KEGG" id="salc:C2138_09525"/>
<comment type="caution">
    <text evidence="2">The sequence shown here is derived from an EMBL/GenBank/DDBJ whole genome shotgun (WGS) entry which is preliminary data.</text>
</comment>
<dbReference type="Pfam" id="PF11188">
    <property type="entry name" value="DUF2975"/>
    <property type="match status" value="1"/>
</dbReference>
<dbReference type="AlphaFoldDB" id="A0A2U1T020"/>
<feature type="transmembrane region" description="Helical" evidence="1">
    <location>
        <begin position="119"/>
        <end position="141"/>
    </location>
</feature>
<name>A0A2U1T020_9MICO</name>
<keyword evidence="1" id="KW-0472">Membrane</keyword>
<dbReference type="RefSeq" id="WP_108517369.1">
    <property type="nucleotide sequence ID" value="NZ_CP026951.1"/>
</dbReference>
<feature type="transmembrane region" description="Helical" evidence="1">
    <location>
        <begin position="92"/>
        <end position="113"/>
    </location>
</feature>
<keyword evidence="3" id="KW-1185">Reference proteome</keyword>
<feature type="transmembrane region" description="Helical" evidence="1">
    <location>
        <begin position="48"/>
        <end position="71"/>
    </location>
</feature>
<dbReference type="Proteomes" id="UP000244978">
    <property type="component" value="Unassembled WGS sequence"/>
</dbReference>
<dbReference type="InterPro" id="IPR021354">
    <property type="entry name" value="DUF2975"/>
</dbReference>
<evidence type="ECO:0000313" key="2">
    <source>
        <dbReference type="EMBL" id="PWB97198.1"/>
    </source>
</evidence>
<keyword evidence="1" id="KW-1133">Transmembrane helix</keyword>
<gene>
    <name evidence="2" type="ORF">DF220_04640</name>
</gene>
<keyword evidence="1" id="KW-0812">Transmembrane</keyword>
<sequence>MTRAAIALSKVFLVLVALAGVFVQVVLLPIQAAESAAEFPEVEFLRIPILVLGILFVACGQVVVVCVWALLSLVRRDAIFSTRAFKYVDTMIASLALATAIVVAILLILQLTADAGPPGLVVLALGVATACAALALVLIVMRRLLAKASEQAQYLDEVV</sequence>
<protein>
    <submittedName>
        <fullName evidence="2">DUF2975 domain-containing protein</fullName>
    </submittedName>
</protein>